<evidence type="ECO:0000259" key="11">
    <source>
        <dbReference type="PROSITE" id="PS51671"/>
    </source>
</evidence>
<dbReference type="Pfam" id="PF20463">
    <property type="entry name" value="PDH_C"/>
    <property type="match status" value="1"/>
</dbReference>
<evidence type="ECO:0000256" key="6">
    <source>
        <dbReference type="ARBA" id="ARBA00023002"/>
    </source>
</evidence>
<dbReference type="PROSITE" id="PS51176">
    <property type="entry name" value="PDH_ADH"/>
    <property type="match status" value="1"/>
</dbReference>
<evidence type="ECO:0000313" key="13">
    <source>
        <dbReference type="Proteomes" id="UP000264006"/>
    </source>
</evidence>
<evidence type="ECO:0000256" key="1">
    <source>
        <dbReference type="ARBA" id="ARBA00005067"/>
    </source>
</evidence>
<protein>
    <recommendedName>
        <fullName evidence="4">Prephenate dehydrogenase</fullName>
        <ecNumber evidence="3">1.3.1.12</ecNumber>
    </recommendedName>
</protein>
<evidence type="ECO:0000259" key="10">
    <source>
        <dbReference type="PROSITE" id="PS51176"/>
    </source>
</evidence>
<dbReference type="FunFam" id="3.40.50.720:FF:000208">
    <property type="entry name" value="Prephenate dehydrogenase"/>
    <property type="match status" value="1"/>
</dbReference>
<evidence type="ECO:0000256" key="7">
    <source>
        <dbReference type="ARBA" id="ARBA00023027"/>
    </source>
</evidence>
<evidence type="ECO:0000256" key="3">
    <source>
        <dbReference type="ARBA" id="ARBA00012068"/>
    </source>
</evidence>
<dbReference type="SUPFAM" id="SSF48179">
    <property type="entry name" value="6-phosphogluconate dehydrogenase C-terminal domain-like"/>
    <property type="match status" value="1"/>
</dbReference>
<proteinExistence type="inferred from homology"/>
<dbReference type="AlphaFoldDB" id="A0A346XWH9"/>
<dbReference type="GO" id="GO:0006571">
    <property type="term" value="P:tyrosine biosynthetic process"/>
    <property type="evidence" value="ECO:0007669"/>
    <property type="project" value="UniProtKB-UniPathway"/>
</dbReference>
<dbReference type="SUPFAM" id="SSF55021">
    <property type="entry name" value="ACT-like"/>
    <property type="match status" value="1"/>
</dbReference>
<dbReference type="InterPro" id="IPR050812">
    <property type="entry name" value="Preph/Arog_dehydrog"/>
</dbReference>
<sequence length="366" mass="38071">MRVAIIGTGLIGASLGLAFRRAESVRTVVGHDADNANLATALTKGALDSATTNLTDAAENADVVVLAVPPSVIERVAEAVVPHMADGAVLTDVGSVKGEVVAAMERAVAGSNVHVVGGHPMAGSHEHGPETAMADMFVGATWLLTPTASTDQAALDRMTALVADVGAQPVVVDPKAHDLLVAVISHVPQLTATTLMTLAAERARKEDARLLLLAGGGFRDATRVAASNPEMWLQICQENSEAIVQVLDEYAARIGQLRMMLHDFDSERLSTMLTDAREARNAMPGKGGVSGQLVELRVVIPDAPGAIADITSTVSSLGINIEDIGIDHAPDGKRGQMRLAVNGFEAAEKAHEALGANGYEVLERAS</sequence>
<dbReference type="InterPro" id="IPR003099">
    <property type="entry name" value="Prephen_DH"/>
</dbReference>
<evidence type="ECO:0000313" key="12">
    <source>
        <dbReference type="EMBL" id="AXV06576.1"/>
    </source>
</evidence>
<comment type="catalytic activity">
    <reaction evidence="9">
        <text>prephenate + NAD(+) = 3-(4-hydroxyphenyl)pyruvate + CO2 + NADH</text>
        <dbReference type="Rhea" id="RHEA:13869"/>
        <dbReference type="ChEBI" id="CHEBI:16526"/>
        <dbReference type="ChEBI" id="CHEBI:29934"/>
        <dbReference type="ChEBI" id="CHEBI:36242"/>
        <dbReference type="ChEBI" id="CHEBI:57540"/>
        <dbReference type="ChEBI" id="CHEBI:57945"/>
        <dbReference type="EC" id="1.3.1.12"/>
    </reaction>
</comment>
<keyword evidence="7" id="KW-0520">NAD</keyword>
<evidence type="ECO:0000256" key="4">
    <source>
        <dbReference type="ARBA" id="ARBA00016891"/>
    </source>
</evidence>
<dbReference type="InterPro" id="IPR008927">
    <property type="entry name" value="6-PGluconate_DH-like_C_sf"/>
</dbReference>
<dbReference type="InterPro" id="IPR036291">
    <property type="entry name" value="NAD(P)-bd_dom_sf"/>
</dbReference>
<keyword evidence="13" id="KW-1185">Reference proteome</keyword>
<dbReference type="Proteomes" id="UP000264006">
    <property type="component" value="Chromosome"/>
</dbReference>
<feature type="domain" description="Prephenate/arogenate dehydrogenase" evidence="10">
    <location>
        <begin position="1"/>
        <end position="291"/>
    </location>
</feature>
<dbReference type="UniPathway" id="UPA00122">
    <property type="reaction ID" value="UER00961"/>
</dbReference>
<comment type="similarity">
    <text evidence="2">Belongs to the prephenate/arogenate dehydrogenase family.</text>
</comment>
<name>A0A346XWH9_9ACTN</name>
<dbReference type="SUPFAM" id="SSF51735">
    <property type="entry name" value="NAD(P)-binding Rossmann-fold domains"/>
    <property type="match status" value="1"/>
</dbReference>
<dbReference type="InterPro" id="IPR046825">
    <property type="entry name" value="PDH_C"/>
</dbReference>
<organism evidence="12 13">
    <name type="scientific">Euzebya pacifica</name>
    <dbReference type="NCBI Taxonomy" id="1608957"/>
    <lineage>
        <taxon>Bacteria</taxon>
        <taxon>Bacillati</taxon>
        <taxon>Actinomycetota</taxon>
        <taxon>Nitriliruptoria</taxon>
        <taxon>Euzebyales</taxon>
    </lineage>
</organism>
<reference evidence="12 13" key="1">
    <citation type="submission" date="2018-09" db="EMBL/GenBank/DDBJ databases">
        <title>Complete genome sequence of Euzebya sp. DY32-46 isolated from seawater of Pacific Ocean.</title>
        <authorList>
            <person name="Xu L."/>
            <person name="Wu Y.-H."/>
            <person name="Xu X.-W."/>
        </authorList>
    </citation>
    <scope>NUCLEOTIDE SEQUENCE [LARGE SCALE GENOMIC DNA]</scope>
    <source>
        <strain evidence="12 13">DY32-46</strain>
    </source>
</reference>
<dbReference type="InterPro" id="IPR045865">
    <property type="entry name" value="ACT-like_dom_sf"/>
</dbReference>
<keyword evidence="8" id="KW-0028">Amino-acid biosynthesis</keyword>
<dbReference type="KEGG" id="euz:DVS28_a1891"/>
<evidence type="ECO:0000256" key="2">
    <source>
        <dbReference type="ARBA" id="ARBA00007964"/>
    </source>
</evidence>
<dbReference type="PROSITE" id="PS51671">
    <property type="entry name" value="ACT"/>
    <property type="match status" value="1"/>
</dbReference>
<keyword evidence="5" id="KW-0827">Tyrosine biosynthesis</keyword>
<comment type="pathway">
    <text evidence="1">Amino-acid biosynthesis; L-tyrosine biosynthesis; (4-hydroxyphenyl)pyruvate from prephenate (NAD(+) route): step 1/1.</text>
</comment>
<evidence type="ECO:0000256" key="9">
    <source>
        <dbReference type="ARBA" id="ARBA00049260"/>
    </source>
</evidence>
<gene>
    <name evidence="12" type="ORF">DVS28_a1891</name>
</gene>
<dbReference type="InterPro" id="IPR002912">
    <property type="entry name" value="ACT_dom"/>
</dbReference>
<dbReference type="PANTHER" id="PTHR21363">
    <property type="entry name" value="PREPHENATE DEHYDROGENASE"/>
    <property type="match status" value="1"/>
</dbReference>
<dbReference type="InterPro" id="IPR046826">
    <property type="entry name" value="PDH_N"/>
</dbReference>
<dbReference type="GO" id="GO:0070403">
    <property type="term" value="F:NAD+ binding"/>
    <property type="evidence" value="ECO:0007669"/>
    <property type="project" value="InterPro"/>
</dbReference>
<evidence type="ECO:0000256" key="5">
    <source>
        <dbReference type="ARBA" id="ARBA00022498"/>
    </source>
</evidence>
<dbReference type="Pfam" id="PF02153">
    <property type="entry name" value="PDH_N"/>
    <property type="match status" value="1"/>
</dbReference>
<dbReference type="Gene3D" id="3.40.50.720">
    <property type="entry name" value="NAD(P)-binding Rossmann-like Domain"/>
    <property type="match status" value="1"/>
</dbReference>
<feature type="domain" description="ACT" evidence="11">
    <location>
        <begin position="295"/>
        <end position="366"/>
    </location>
</feature>
<evidence type="ECO:0000256" key="8">
    <source>
        <dbReference type="ARBA" id="ARBA00023141"/>
    </source>
</evidence>
<keyword evidence="6" id="KW-0560">Oxidoreductase</keyword>
<dbReference type="Gene3D" id="1.10.3660.10">
    <property type="entry name" value="6-phosphogluconate dehydrogenase C-terminal like domain"/>
    <property type="match status" value="1"/>
</dbReference>
<dbReference type="GO" id="GO:0008977">
    <property type="term" value="F:prephenate dehydrogenase (NAD+) activity"/>
    <property type="evidence" value="ECO:0007669"/>
    <property type="project" value="UniProtKB-EC"/>
</dbReference>
<dbReference type="EMBL" id="CP031165">
    <property type="protein sequence ID" value="AXV06576.1"/>
    <property type="molecule type" value="Genomic_DNA"/>
</dbReference>
<dbReference type="Gene3D" id="3.30.70.260">
    <property type="match status" value="1"/>
</dbReference>
<keyword evidence="8" id="KW-0057">Aromatic amino acid biosynthesis</keyword>
<dbReference type="GO" id="GO:0004665">
    <property type="term" value="F:prephenate dehydrogenase (NADP+) activity"/>
    <property type="evidence" value="ECO:0007669"/>
    <property type="project" value="InterPro"/>
</dbReference>
<dbReference type="EC" id="1.3.1.12" evidence="3"/>
<dbReference type="PANTHER" id="PTHR21363:SF0">
    <property type="entry name" value="PREPHENATE DEHYDROGENASE [NADP(+)]"/>
    <property type="match status" value="1"/>
</dbReference>
<accession>A0A346XWH9</accession>